<dbReference type="Pfam" id="PF01970">
    <property type="entry name" value="TctA"/>
    <property type="match status" value="1"/>
</dbReference>
<accession>A0A327KIC6</accession>
<evidence type="ECO:0000259" key="2">
    <source>
        <dbReference type="Pfam" id="PF01970"/>
    </source>
</evidence>
<dbReference type="Proteomes" id="UP000248863">
    <property type="component" value="Unassembled WGS sequence"/>
</dbReference>
<dbReference type="EMBL" id="NPEU01000157">
    <property type="protein sequence ID" value="RAI37871.1"/>
    <property type="molecule type" value="Genomic_DNA"/>
</dbReference>
<keyword evidence="1" id="KW-0812">Transmembrane</keyword>
<keyword evidence="1" id="KW-0472">Membrane</keyword>
<keyword evidence="4" id="KW-1185">Reference proteome</keyword>
<gene>
    <name evidence="3" type="ORF">CH338_14620</name>
</gene>
<feature type="transmembrane region" description="Helical" evidence="1">
    <location>
        <begin position="106"/>
        <end position="135"/>
    </location>
</feature>
<feature type="transmembrane region" description="Helical" evidence="1">
    <location>
        <begin position="147"/>
        <end position="163"/>
    </location>
</feature>
<feature type="transmembrane region" description="Helical" evidence="1">
    <location>
        <begin position="321"/>
        <end position="342"/>
    </location>
</feature>
<feature type="transmembrane region" description="Helical" evidence="1">
    <location>
        <begin position="354"/>
        <end position="378"/>
    </location>
</feature>
<dbReference type="OrthoDB" id="9791872at2"/>
<protein>
    <recommendedName>
        <fullName evidence="2">DUF112 domain-containing protein</fullName>
    </recommendedName>
</protein>
<dbReference type="InterPro" id="IPR002823">
    <property type="entry name" value="DUF112_TM"/>
</dbReference>
<dbReference type="RefSeq" id="WP_111357885.1">
    <property type="nucleotide sequence ID" value="NZ_NHSK01000105.1"/>
</dbReference>
<reference evidence="3 4" key="1">
    <citation type="submission" date="2017-07" db="EMBL/GenBank/DDBJ databases">
        <title>Draft Genome Sequences of Select Purple Nonsulfur Bacteria.</title>
        <authorList>
            <person name="Lasarre B."/>
            <person name="Mckinlay J.B."/>
        </authorList>
    </citation>
    <scope>NUCLEOTIDE SEQUENCE [LARGE SCALE GENOMIC DNA]</scope>
    <source>
        <strain evidence="3 4">DSM 11907</strain>
    </source>
</reference>
<evidence type="ECO:0000313" key="4">
    <source>
        <dbReference type="Proteomes" id="UP000248863"/>
    </source>
</evidence>
<name>A0A327KIC6_9BRAD</name>
<proteinExistence type="predicted"/>
<comment type="caution">
    <text evidence="3">The sequence shown here is derived from an EMBL/GenBank/DDBJ whole genome shotgun (WGS) entry which is preliminary data.</text>
</comment>
<feature type="transmembrane region" description="Helical" evidence="1">
    <location>
        <begin position="20"/>
        <end position="49"/>
    </location>
</feature>
<evidence type="ECO:0000256" key="1">
    <source>
        <dbReference type="SAM" id="Phobius"/>
    </source>
</evidence>
<dbReference type="AlphaFoldDB" id="A0A327KIC6"/>
<feature type="transmembrane region" description="Helical" evidence="1">
    <location>
        <begin position="469"/>
        <end position="489"/>
    </location>
</feature>
<sequence>MDILSNLALGFSVALDPINLVYAFLGVLLGTAIGVLPGLGPVATISILLPVTFTLQPQAAIIMLAGIYYGAAYGGSTTAILVNLPGESSSVVTTLDGYQMARQGKAGLALATAALSSFMAGTIATFIIAFAAPALAEFALDFGPADYFSLMVFGLVAAVILAHGSVVKAIGMILVGILLGTMGIDVNSSLPRFTFGVPQFGDGIDFAVIAMGIFGIGETIANLGRGAEAREYVKDYKGLWPAPHDLKAIVRPALRGTALGAALGILPGGGPVLASFSAYALEKRIAREPDRFGRGAIEGVAAPEAANNAASQTAFIPLLTLGLPASPVMALMVGALMMHGLYAGPQLIAEKPSLFWGLVASMWIGNLLLVVLNLPLVGVWARLLTVPYRLLYPSILLICCIGVYSIRNDALDVIIASVFGLVGYVLQRLQCEPAPLLLGFILGPLIEENLRRALLISHGSPAVFVERPISLAFLILTAIVVLILLLPAIRSGREKVFVEETS</sequence>
<evidence type="ECO:0000313" key="3">
    <source>
        <dbReference type="EMBL" id="RAI37871.1"/>
    </source>
</evidence>
<feature type="transmembrane region" description="Helical" evidence="1">
    <location>
        <begin position="61"/>
        <end position="86"/>
    </location>
</feature>
<feature type="domain" description="DUF112" evidence="2">
    <location>
        <begin position="20"/>
        <end position="438"/>
    </location>
</feature>
<feature type="transmembrane region" description="Helical" evidence="1">
    <location>
        <begin position="390"/>
        <end position="406"/>
    </location>
</feature>
<dbReference type="PANTHER" id="PTHR35342:SF5">
    <property type="entry name" value="TRICARBOXYLIC TRANSPORT PROTEIN"/>
    <property type="match status" value="1"/>
</dbReference>
<dbReference type="PANTHER" id="PTHR35342">
    <property type="entry name" value="TRICARBOXYLIC TRANSPORT PROTEIN"/>
    <property type="match status" value="1"/>
</dbReference>
<feature type="transmembrane region" description="Helical" evidence="1">
    <location>
        <begin position="169"/>
        <end position="186"/>
    </location>
</feature>
<keyword evidence="1" id="KW-1133">Transmembrane helix</keyword>
<organism evidence="3 4">
    <name type="scientific">Rhodoplanes elegans</name>
    <dbReference type="NCBI Taxonomy" id="29408"/>
    <lineage>
        <taxon>Bacteria</taxon>
        <taxon>Pseudomonadati</taxon>
        <taxon>Pseudomonadota</taxon>
        <taxon>Alphaproteobacteria</taxon>
        <taxon>Hyphomicrobiales</taxon>
        <taxon>Nitrobacteraceae</taxon>
        <taxon>Rhodoplanes</taxon>
    </lineage>
</organism>